<gene>
    <name evidence="1" type="ORF">AVEN_166875_1</name>
</gene>
<sequence length="109" mass="12492">MLLSPTTTYIPPFLRGRPWTVMAPLDLTGIRERQAANDRLFRGPDASGFFQNSRILLRRVNFPPLLDSQVAMGERRTVDQTERLDCCRKLSEQEGRMSSSLECGELHLR</sequence>
<name>A0A4Y2HA34_ARAVE</name>
<evidence type="ECO:0000313" key="2">
    <source>
        <dbReference type="Proteomes" id="UP000499080"/>
    </source>
</evidence>
<dbReference type="EMBL" id="BGPR01001782">
    <property type="protein sequence ID" value="GBM61748.1"/>
    <property type="molecule type" value="Genomic_DNA"/>
</dbReference>
<protein>
    <submittedName>
        <fullName evidence="1">Uncharacterized protein</fullName>
    </submittedName>
</protein>
<keyword evidence="2" id="KW-1185">Reference proteome</keyword>
<comment type="caution">
    <text evidence="1">The sequence shown here is derived from an EMBL/GenBank/DDBJ whole genome shotgun (WGS) entry which is preliminary data.</text>
</comment>
<accession>A0A4Y2HA34</accession>
<dbReference type="AlphaFoldDB" id="A0A4Y2HA34"/>
<proteinExistence type="predicted"/>
<evidence type="ECO:0000313" key="1">
    <source>
        <dbReference type="EMBL" id="GBM61748.1"/>
    </source>
</evidence>
<dbReference type="Proteomes" id="UP000499080">
    <property type="component" value="Unassembled WGS sequence"/>
</dbReference>
<reference evidence="1 2" key="1">
    <citation type="journal article" date="2019" name="Sci. Rep.">
        <title>Orb-weaving spider Araneus ventricosus genome elucidates the spidroin gene catalogue.</title>
        <authorList>
            <person name="Kono N."/>
            <person name="Nakamura H."/>
            <person name="Ohtoshi R."/>
            <person name="Moran D.A.P."/>
            <person name="Shinohara A."/>
            <person name="Yoshida Y."/>
            <person name="Fujiwara M."/>
            <person name="Mori M."/>
            <person name="Tomita M."/>
            <person name="Arakawa K."/>
        </authorList>
    </citation>
    <scope>NUCLEOTIDE SEQUENCE [LARGE SCALE GENOMIC DNA]</scope>
</reference>
<organism evidence="1 2">
    <name type="scientific">Araneus ventricosus</name>
    <name type="common">Orbweaver spider</name>
    <name type="synonym">Epeira ventricosa</name>
    <dbReference type="NCBI Taxonomy" id="182803"/>
    <lineage>
        <taxon>Eukaryota</taxon>
        <taxon>Metazoa</taxon>
        <taxon>Ecdysozoa</taxon>
        <taxon>Arthropoda</taxon>
        <taxon>Chelicerata</taxon>
        <taxon>Arachnida</taxon>
        <taxon>Araneae</taxon>
        <taxon>Araneomorphae</taxon>
        <taxon>Entelegynae</taxon>
        <taxon>Araneoidea</taxon>
        <taxon>Araneidae</taxon>
        <taxon>Araneus</taxon>
    </lineage>
</organism>